<sequence>MQNPSGYRVESRNSLDLRDLHSTEASHYRNNHNIPPVESTTGSSGLYMPNKFLPGPSQLFSADSYVGAVDSQHPGQPSNYRGSSSYTYPLHSPSADLSHSKYGGYPAQIVNNTGTLTPANSHAFQSQPLPSSSWTAGNGQTNHTALTEEQTEDARYSANHKPSQGSHYPIPSFTPPLTGRDGFRGFGSSTHPTENGSLYLGSAPDNLDVGINSSANLGYTNRLPPASQGISASNQSHTNNLYKSSTLSSSGNNYPSAAETENIHPFSTSANLQDPAGSNNATEPNSRPSDPFGSLNQANPDMNPFPEHAEESRKRMRYMEEALSAGGSYAKDYHSERDFAGSKRGRKGNYTNRATQAPYDGNRFLPQQSPPPSSRNDQFANPSGFHPEYMTGPALNLPSRPVNTDSFLHEVRGIADRFHRDMSALLARTPSSVLNLNVRNDEEGNSTLDIARRVIDEVKRVSQTLASGSPALAANSALNRYPAGQGPSPVNPSPLGSFVNHSLGPSPMLSGDAWRPGTASGQIDSYTPTTSGALQTSGTAGFAPHNSHIPFKNNGSGGHIPNITTDYAEGNRWSQMPQSAPFAATEHAPYSEASRTRGSNALLPPGDNPSNVSTGARTPIVSSSTAILPQAPSMNSSTSPRGGSTSRRALPTESADGKEGSHDSDKTDVRNSGSKPRSRRQPNGPWREEEAERLRRLAEQSKGKNPNLAPDEIDWDFVVTGFDGTRTRHQILIKAVYLGIRTTTTHQSRLVRQKQYHGNEKAIPGLSQAKLQQYLDERREEEHDMEVLGIDKEEAASRRKQNKAKRKKAELEAEIQAKAENGYVASGISDSAGPSFGHVLNQDSAQYASQPHPQSHWQNHQ</sequence>
<organism evidence="1 2">
    <name type="scientific">Naganishia vaughanmartiniae</name>
    <dbReference type="NCBI Taxonomy" id="1424756"/>
    <lineage>
        <taxon>Eukaryota</taxon>
        <taxon>Fungi</taxon>
        <taxon>Dikarya</taxon>
        <taxon>Basidiomycota</taxon>
        <taxon>Agaricomycotina</taxon>
        <taxon>Tremellomycetes</taxon>
        <taxon>Filobasidiales</taxon>
        <taxon>Filobasidiaceae</taxon>
        <taxon>Naganishia</taxon>
    </lineage>
</organism>
<comment type="caution">
    <text evidence="1">The sequence shown here is derived from an EMBL/GenBank/DDBJ whole genome shotgun (WGS) entry which is preliminary data.</text>
</comment>
<dbReference type="Proteomes" id="UP001243375">
    <property type="component" value="Unassembled WGS sequence"/>
</dbReference>
<proteinExistence type="predicted"/>
<keyword evidence="2" id="KW-1185">Reference proteome</keyword>
<evidence type="ECO:0000313" key="2">
    <source>
        <dbReference type="Proteomes" id="UP001243375"/>
    </source>
</evidence>
<protein>
    <submittedName>
        <fullName evidence="1">Uncharacterized protein</fullName>
    </submittedName>
</protein>
<gene>
    <name evidence="1" type="ORF">QFC22_000114</name>
</gene>
<reference evidence="1" key="1">
    <citation type="submission" date="2023-04" db="EMBL/GenBank/DDBJ databases">
        <title>Draft Genome sequencing of Naganishia species isolated from polar environments using Oxford Nanopore Technology.</title>
        <authorList>
            <person name="Leo P."/>
            <person name="Venkateswaran K."/>
        </authorList>
    </citation>
    <scope>NUCLEOTIDE SEQUENCE</scope>
    <source>
        <strain evidence="1">MNA-CCFEE 5425</strain>
    </source>
</reference>
<dbReference type="EMBL" id="JASBWU010000001">
    <property type="protein sequence ID" value="KAJ9125160.1"/>
    <property type="molecule type" value="Genomic_DNA"/>
</dbReference>
<accession>A0ACC2XP68</accession>
<evidence type="ECO:0000313" key="1">
    <source>
        <dbReference type="EMBL" id="KAJ9125160.1"/>
    </source>
</evidence>
<name>A0ACC2XP68_9TREE</name>